<gene>
    <name evidence="2" type="ORF">CTI12_AA626460</name>
</gene>
<accession>A0A2U1KA74</accession>
<evidence type="ECO:0000313" key="3">
    <source>
        <dbReference type="Proteomes" id="UP000245207"/>
    </source>
</evidence>
<dbReference type="STRING" id="35608.A0A2U1KA74"/>
<dbReference type="AlphaFoldDB" id="A0A2U1KA74"/>
<evidence type="ECO:0000313" key="2">
    <source>
        <dbReference type="EMBL" id="PWA30253.1"/>
    </source>
</evidence>
<sequence length="80" mass="8747">MVAWPIGCIQTGGLVDTVKGRLYRISKWAAFNVEGNFHSKWTKPAKKWEDTLLSLGVEGSEPGVEGEEVAPYAKENVATP</sequence>
<protein>
    <submittedName>
        <fullName evidence="2">Granule-bound starch synthase 1, chloroplastic/amyloplastic</fullName>
    </submittedName>
</protein>
<keyword evidence="3" id="KW-1185">Reference proteome</keyword>
<evidence type="ECO:0000256" key="1">
    <source>
        <dbReference type="SAM" id="MobiDB-lite"/>
    </source>
</evidence>
<dbReference type="EMBL" id="PKPP01026469">
    <property type="protein sequence ID" value="PWA30253.1"/>
    <property type="molecule type" value="Genomic_DNA"/>
</dbReference>
<organism evidence="2 3">
    <name type="scientific">Artemisia annua</name>
    <name type="common">Sweet wormwood</name>
    <dbReference type="NCBI Taxonomy" id="35608"/>
    <lineage>
        <taxon>Eukaryota</taxon>
        <taxon>Viridiplantae</taxon>
        <taxon>Streptophyta</taxon>
        <taxon>Embryophyta</taxon>
        <taxon>Tracheophyta</taxon>
        <taxon>Spermatophyta</taxon>
        <taxon>Magnoliopsida</taxon>
        <taxon>eudicotyledons</taxon>
        <taxon>Gunneridae</taxon>
        <taxon>Pentapetalae</taxon>
        <taxon>asterids</taxon>
        <taxon>campanulids</taxon>
        <taxon>Asterales</taxon>
        <taxon>Asteraceae</taxon>
        <taxon>Asteroideae</taxon>
        <taxon>Anthemideae</taxon>
        <taxon>Artemisiinae</taxon>
        <taxon>Artemisia</taxon>
    </lineage>
</organism>
<reference evidence="2 3" key="1">
    <citation type="journal article" date="2018" name="Mol. Plant">
        <title>The genome of Artemisia annua provides insight into the evolution of Asteraceae family and artemisinin biosynthesis.</title>
        <authorList>
            <person name="Shen Q."/>
            <person name="Zhang L."/>
            <person name="Liao Z."/>
            <person name="Wang S."/>
            <person name="Yan T."/>
            <person name="Shi P."/>
            <person name="Liu M."/>
            <person name="Fu X."/>
            <person name="Pan Q."/>
            <person name="Wang Y."/>
            <person name="Lv Z."/>
            <person name="Lu X."/>
            <person name="Zhang F."/>
            <person name="Jiang W."/>
            <person name="Ma Y."/>
            <person name="Chen M."/>
            <person name="Hao X."/>
            <person name="Li L."/>
            <person name="Tang Y."/>
            <person name="Lv G."/>
            <person name="Zhou Y."/>
            <person name="Sun X."/>
            <person name="Brodelius P.E."/>
            <person name="Rose J.K.C."/>
            <person name="Tang K."/>
        </authorList>
    </citation>
    <scope>NUCLEOTIDE SEQUENCE [LARGE SCALE GENOMIC DNA]</scope>
    <source>
        <strain evidence="3">cv. Huhao1</strain>
        <tissue evidence="2">Leaf</tissue>
    </source>
</reference>
<dbReference type="Proteomes" id="UP000245207">
    <property type="component" value="Unassembled WGS sequence"/>
</dbReference>
<name>A0A2U1KA74_ARTAN</name>
<comment type="caution">
    <text evidence="2">The sequence shown here is derived from an EMBL/GenBank/DDBJ whole genome shotgun (WGS) entry which is preliminary data.</text>
</comment>
<feature type="region of interest" description="Disordered" evidence="1">
    <location>
        <begin position="59"/>
        <end position="80"/>
    </location>
</feature>
<proteinExistence type="predicted"/>